<gene>
    <name evidence="2" type="ORF">AAFF_G00153620</name>
</gene>
<name>A0AAD7SZN4_9TELE</name>
<feature type="region of interest" description="Disordered" evidence="1">
    <location>
        <begin position="91"/>
        <end position="135"/>
    </location>
</feature>
<evidence type="ECO:0000313" key="2">
    <source>
        <dbReference type="EMBL" id="KAJ8411724.1"/>
    </source>
</evidence>
<protein>
    <submittedName>
        <fullName evidence="2">Uncharacterized protein</fullName>
    </submittedName>
</protein>
<feature type="compositionally biased region" description="Pro residues" evidence="1">
    <location>
        <begin position="94"/>
        <end position="103"/>
    </location>
</feature>
<keyword evidence="3" id="KW-1185">Reference proteome</keyword>
<dbReference type="Proteomes" id="UP001221898">
    <property type="component" value="Unassembled WGS sequence"/>
</dbReference>
<proteinExistence type="predicted"/>
<dbReference type="EMBL" id="JAINUG010000021">
    <property type="protein sequence ID" value="KAJ8411724.1"/>
    <property type="molecule type" value="Genomic_DNA"/>
</dbReference>
<accession>A0AAD7SZN4</accession>
<organism evidence="2 3">
    <name type="scientific">Aldrovandia affinis</name>
    <dbReference type="NCBI Taxonomy" id="143900"/>
    <lineage>
        <taxon>Eukaryota</taxon>
        <taxon>Metazoa</taxon>
        <taxon>Chordata</taxon>
        <taxon>Craniata</taxon>
        <taxon>Vertebrata</taxon>
        <taxon>Euteleostomi</taxon>
        <taxon>Actinopterygii</taxon>
        <taxon>Neopterygii</taxon>
        <taxon>Teleostei</taxon>
        <taxon>Notacanthiformes</taxon>
        <taxon>Halosauridae</taxon>
        <taxon>Aldrovandia</taxon>
    </lineage>
</organism>
<evidence type="ECO:0000313" key="3">
    <source>
        <dbReference type="Proteomes" id="UP001221898"/>
    </source>
</evidence>
<reference evidence="2" key="1">
    <citation type="journal article" date="2023" name="Science">
        <title>Genome structures resolve the early diversification of teleost fishes.</title>
        <authorList>
            <person name="Parey E."/>
            <person name="Louis A."/>
            <person name="Montfort J."/>
            <person name="Bouchez O."/>
            <person name="Roques C."/>
            <person name="Iampietro C."/>
            <person name="Lluch J."/>
            <person name="Castinel A."/>
            <person name="Donnadieu C."/>
            <person name="Desvignes T."/>
            <person name="Floi Bucao C."/>
            <person name="Jouanno E."/>
            <person name="Wen M."/>
            <person name="Mejri S."/>
            <person name="Dirks R."/>
            <person name="Jansen H."/>
            <person name="Henkel C."/>
            <person name="Chen W.J."/>
            <person name="Zahm M."/>
            <person name="Cabau C."/>
            <person name="Klopp C."/>
            <person name="Thompson A.W."/>
            <person name="Robinson-Rechavi M."/>
            <person name="Braasch I."/>
            <person name="Lecointre G."/>
            <person name="Bobe J."/>
            <person name="Postlethwait J.H."/>
            <person name="Berthelot C."/>
            <person name="Roest Crollius H."/>
            <person name="Guiguen Y."/>
        </authorList>
    </citation>
    <scope>NUCLEOTIDE SEQUENCE</scope>
    <source>
        <strain evidence="2">NC1722</strain>
    </source>
</reference>
<evidence type="ECO:0000256" key="1">
    <source>
        <dbReference type="SAM" id="MobiDB-lite"/>
    </source>
</evidence>
<sequence>MAPDTPGATRLNVSLGSTGEALHQHFIWLPAREALVSSLERRGEATLAVQLCARKSSFSAAIPQCRPAWESVAEPHTCWVICHYSGVSAQLSPPNHPSPPPPSSSKNTPSIPDTAPITSLHITITPPPSEPHHSLLGEARWRAGSWAERLSCITTRHRGTCGNYRSDKSLQRRHH</sequence>
<dbReference type="AlphaFoldDB" id="A0AAD7SZN4"/>
<comment type="caution">
    <text evidence="2">The sequence shown here is derived from an EMBL/GenBank/DDBJ whole genome shotgun (WGS) entry which is preliminary data.</text>
</comment>